<evidence type="ECO:0000313" key="1">
    <source>
        <dbReference type="EMBL" id="OAU95371.1"/>
    </source>
</evidence>
<dbReference type="Proteomes" id="UP000078446">
    <property type="component" value="Unassembled WGS sequence"/>
</dbReference>
<sequence>MSVTILERLTYWSKFYKFYELKGQIPIFGCRAWVFGDHLGDQAMI</sequence>
<keyword evidence="3" id="KW-1185">Reference proteome</keyword>
<evidence type="ECO:0000313" key="4">
    <source>
        <dbReference type="Proteomes" id="UP000078446"/>
    </source>
</evidence>
<proteinExistence type="predicted"/>
<dbReference type="EMBL" id="LXHE01000002">
    <property type="protein sequence ID" value="OAV01903.1"/>
    <property type="molecule type" value="Genomic_DNA"/>
</dbReference>
<reference evidence="3 4" key="1">
    <citation type="journal article" date="2016" name="Genome Biol. Evol.">
        <title>Comparative Genomic Analyses of the Moraxella catarrhalis Serosensitive and Seroresistant Lineages Demonstrate Their Independent Evolution.</title>
        <authorList>
            <person name="Earl J.P."/>
            <person name="de Vries S.P."/>
            <person name="Ahmed A."/>
            <person name="Powell E."/>
            <person name="Schultz M.P."/>
            <person name="Hermans P.W."/>
            <person name="Hill D.J."/>
            <person name="Zhou Z."/>
            <person name="Constantinidou C.I."/>
            <person name="Hu F.Z."/>
            <person name="Bootsma H.J."/>
            <person name="Ehrlich G.D."/>
        </authorList>
    </citation>
    <scope>NUCLEOTIDE SEQUENCE [LARGE SCALE GENOMIC DNA]</scope>
    <source>
        <strain evidence="1 3">Z7542</strain>
        <strain evidence="2 4">Z7574</strain>
    </source>
</reference>
<dbReference type="PATRIC" id="fig|480.236.peg.1488"/>
<gene>
    <name evidence="2" type="ORF">AO382_0269</name>
    <name evidence="1" type="ORF">AO384_1562</name>
</gene>
<evidence type="ECO:0000313" key="2">
    <source>
        <dbReference type="EMBL" id="OAV01903.1"/>
    </source>
</evidence>
<evidence type="ECO:0000313" key="3">
    <source>
        <dbReference type="Proteomes" id="UP000078228"/>
    </source>
</evidence>
<organism evidence="1 3">
    <name type="scientific">Moraxella catarrhalis</name>
    <name type="common">Branhamella catarrhalis</name>
    <dbReference type="NCBI Taxonomy" id="480"/>
    <lineage>
        <taxon>Bacteria</taxon>
        <taxon>Pseudomonadati</taxon>
        <taxon>Pseudomonadota</taxon>
        <taxon>Gammaproteobacteria</taxon>
        <taxon>Moraxellales</taxon>
        <taxon>Moraxellaceae</taxon>
        <taxon>Moraxella</taxon>
    </lineage>
</organism>
<name>A0A198UG25_MORCA</name>
<comment type="caution">
    <text evidence="1">The sequence shown here is derived from an EMBL/GenBank/DDBJ whole genome shotgun (WGS) entry which is preliminary data.</text>
</comment>
<dbReference type="AlphaFoldDB" id="A0A198UG25"/>
<dbReference type="Proteomes" id="UP000078228">
    <property type="component" value="Unassembled WGS sequence"/>
</dbReference>
<dbReference type="EMBL" id="LXHC01000024">
    <property type="protein sequence ID" value="OAU95371.1"/>
    <property type="molecule type" value="Genomic_DNA"/>
</dbReference>
<accession>A0A198UG25</accession>
<protein>
    <submittedName>
        <fullName evidence="1">Uncharacterized protein</fullName>
    </submittedName>
</protein>